<proteinExistence type="predicted"/>
<reference evidence="1" key="1">
    <citation type="journal article" date="2020" name="Nature">
        <title>Giant virus diversity and host interactions through global metagenomics.</title>
        <authorList>
            <person name="Schulz F."/>
            <person name="Roux S."/>
            <person name="Paez-Espino D."/>
            <person name="Jungbluth S."/>
            <person name="Walsh D.A."/>
            <person name="Denef V.J."/>
            <person name="McMahon K.D."/>
            <person name="Konstantinidis K.T."/>
            <person name="Eloe-Fadrosh E.A."/>
            <person name="Kyrpides N.C."/>
            <person name="Woyke T."/>
        </authorList>
    </citation>
    <scope>NUCLEOTIDE SEQUENCE</scope>
    <source>
        <strain evidence="1">GVMAG-M-3300027770-17</strain>
    </source>
</reference>
<accession>A0A6C0LAW9</accession>
<dbReference type="Gene3D" id="3.90.550.10">
    <property type="entry name" value="Spore Coat Polysaccharide Biosynthesis Protein SpsA, Chain A"/>
    <property type="match status" value="1"/>
</dbReference>
<dbReference type="SUPFAM" id="SSF53448">
    <property type="entry name" value="Nucleotide-diphospho-sugar transferases"/>
    <property type="match status" value="1"/>
</dbReference>
<evidence type="ECO:0008006" key="2">
    <source>
        <dbReference type="Google" id="ProtNLM"/>
    </source>
</evidence>
<organism evidence="1">
    <name type="scientific">viral metagenome</name>
    <dbReference type="NCBI Taxonomy" id="1070528"/>
    <lineage>
        <taxon>unclassified sequences</taxon>
        <taxon>metagenomes</taxon>
        <taxon>organismal metagenomes</taxon>
    </lineage>
</organism>
<protein>
    <recommendedName>
        <fullName evidence="2">Nucleotide-diphospho-sugar transferase domain-containing protein</fullName>
    </recommendedName>
</protein>
<evidence type="ECO:0000313" key="1">
    <source>
        <dbReference type="EMBL" id="QHU28119.1"/>
    </source>
</evidence>
<dbReference type="InterPro" id="IPR029044">
    <property type="entry name" value="Nucleotide-diphossugar_trans"/>
</dbReference>
<dbReference type="AlphaFoldDB" id="A0A6C0LAW9"/>
<name>A0A6C0LAW9_9ZZZZ</name>
<dbReference type="EMBL" id="MN740469">
    <property type="protein sequence ID" value="QHU28119.1"/>
    <property type="molecule type" value="Genomic_DNA"/>
</dbReference>
<sequence length="296" mass="35192">MGLCQSKDMAICLIIFNPTKSKNIIKNYFSMKEHLLNLPIFTLELVYEGRKPEILNAFHIYGKSIMFHKENLCRILERKIPSKFKKLVFLDADIIFNSDEWYTKTSELLNTNDVVQVFDKCHWLDTNGDITMTRESVLHMDSRTYDSKYHPGFGWAFRREWYNKTGFFDYALSGSGDALSVIKWMNKTIPKNYKSIPKSIQKEYEKFCLSLPRITYLKNIEVKHLYHGSRQHRQYVDRHELLNINEDIKDLLNISKDGLFEWKFSGFNYKFLNYFISRKDDEDDDIIHVKIINETS</sequence>